<proteinExistence type="predicted"/>
<reference evidence="1" key="1">
    <citation type="submission" date="2023-03" db="EMBL/GenBank/DDBJ databases">
        <authorList>
            <person name="Julca I."/>
        </authorList>
    </citation>
    <scope>NUCLEOTIDE SEQUENCE</scope>
</reference>
<dbReference type="Proteomes" id="UP001161247">
    <property type="component" value="Chromosome 8"/>
</dbReference>
<sequence length="113" mass="12878">MDPNIQLWEANPEMKNMICVVRDGLRWRVTRHLGVSRSEVLWPADLGSFVGGLFDRWPLIESDLGGYLKRAENNSGGWISDRKESAGLNISNDVVVDPSCCDRLCRGKWRQFI</sequence>
<organism evidence="1 2">
    <name type="scientific">Oldenlandia corymbosa var. corymbosa</name>
    <dbReference type="NCBI Taxonomy" id="529605"/>
    <lineage>
        <taxon>Eukaryota</taxon>
        <taxon>Viridiplantae</taxon>
        <taxon>Streptophyta</taxon>
        <taxon>Embryophyta</taxon>
        <taxon>Tracheophyta</taxon>
        <taxon>Spermatophyta</taxon>
        <taxon>Magnoliopsida</taxon>
        <taxon>eudicotyledons</taxon>
        <taxon>Gunneridae</taxon>
        <taxon>Pentapetalae</taxon>
        <taxon>asterids</taxon>
        <taxon>lamiids</taxon>
        <taxon>Gentianales</taxon>
        <taxon>Rubiaceae</taxon>
        <taxon>Rubioideae</taxon>
        <taxon>Spermacoceae</taxon>
        <taxon>Hedyotis-Oldenlandia complex</taxon>
        <taxon>Oldenlandia</taxon>
    </lineage>
</organism>
<dbReference type="AlphaFoldDB" id="A0AAV1E775"/>
<evidence type="ECO:0000313" key="1">
    <source>
        <dbReference type="EMBL" id="CAI9115139.1"/>
    </source>
</evidence>
<accession>A0AAV1E775</accession>
<name>A0AAV1E775_OLDCO</name>
<keyword evidence="2" id="KW-1185">Reference proteome</keyword>
<gene>
    <name evidence="1" type="ORF">OLC1_LOCUS21715</name>
</gene>
<dbReference type="EMBL" id="OX459125">
    <property type="protein sequence ID" value="CAI9115139.1"/>
    <property type="molecule type" value="Genomic_DNA"/>
</dbReference>
<protein>
    <submittedName>
        <fullName evidence="1">OLC1v1015976C1</fullName>
    </submittedName>
</protein>
<evidence type="ECO:0000313" key="2">
    <source>
        <dbReference type="Proteomes" id="UP001161247"/>
    </source>
</evidence>